<gene>
    <name evidence="9" type="ORF">KI387_021321</name>
</gene>
<dbReference type="PANTHER" id="PTHR45821:SF1">
    <property type="entry name" value="ATP-DEPENDENT HELICASE FAMILY PROTEIN-RELATED"/>
    <property type="match status" value="1"/>
</dbReference>
<dbReference type="SMART" id="SM00490">
    <property type="entry name" value="HELICc"/>
    <property type="match status" value="1"/>
</dbReference>
<evidence type="ECO:0000313" key="10">
    <source>
        <dbReference type="Proteomes" id="UP000824469"/>
    </source>
</evidence>
<keyword evidence="5" id="KW-0067">ATP-binding</keyword>
<dbReference type="InterPro" id="IPR001650">
    <property type="entry name" value="Helicase_C-like"/>
</dbReference>
<dbReference type="InterPro" id="IPR027417">
    <property type="entry name" value="P-loop_NTPase"/>
</dbReference>
<keyword evidence="10" id="KW-1185">Reference proteome</keyword>
<feature type="domain" description="Helicase ATP-binding" evidence="7">
    <location>
        <begin position="253"/>
        <end position="435"/>
    </location>
</feature>
<organism evidence="9 10">
    <name type="scientific">Taxus chinensis</name>
    <name type="common">Chinese yew</name>
    <name type="synonym">Taxus wallichiana var. chinensis</name>
    <dbReference type="NCBI Taxonomy" id="29808"/>
    <lineage>
        <taxon>Eukaryota</taxon>
        <taxon>Viridiplantae</taxon>
        <taxon>Streptophyta</taxon>
        <taxon>Embryophyta</taxon>
        <taxon>Tracheophyta</taxon>
        <taxon>Spermatophyta</taxon>
        <taxon>Pinopsida</taxon>
        <taxon>Pinidae</taxon>
        <taxon>Conifers II</taxon>
        <taxon>Cupressales</taxon>
        <taxon>Taxaceae</taxon>
        <taxon>Taxus</taxon>
    </lineage>
</organism>
<evidence type="ECO:0000259" key="8">
    <source>
        <dbReference type="PROSITE" id="PS51194"/>
    </source>
</evidence>
<name>A0AA38LFS4_TAXCH</name>
<evidence type="ECO:0000313" key="9">
    <source>
        <dbReference type="EMBL" id="KAH9319552.1"/>
    </source>
</evidence>
<proteinExistence type="predicted"/>
<dbReference type="AlphaFoldDB" id="A0AA38LFS4"/>
<evidence type="ECO:0000256" key="1">
    <source>
        <dbReference type="ARBA" id="ARBA00004123"/>
    </source>
</evidence>
<dbReference type="InterPro" id="IPR049730">
    <property type="entry name" value="SNF2/RAD54-like_C"/>
</dbReference>
<dbReference type="GO" id="GO:0005524">
    <property type="term" value="F:ATP binding"/>
    <property type="evidence" value="ECO:0007669"/>
    <property type="project" value="UniProtKB-KW"/>
</dbReference>
<evidence type="ECO:0000256" key="3">
    <source>
        <dbReference type="ARBA" id="ARBA00022801"/>
    </source>
</evidence>
<feature type="domain" description="Helicase C-terminal" evidence="8">
    <location>
        <begin position="598"/>
        <end position="758"/>
    </location>
</feature>
<dbReference type="OMA" id="NQVHIDD"/>
<dbReference type="Gene3D" id="3.40.50.10810">
    <property type="entry name" value="Tandem AAA-ATPase domain"/>
    <property type="match status" value="1"/>
</dbReference>
<dbReference type="GO" id="GO:0080188">
    <property type="term" value="P:gene silencing by siRNA-directed DNA methylation"/>
    <property type="evidence" value="ECO:0007669"/>
    <property type="project" value="InterPro"/>
</dbReference>
<dbReference type="InterPro" id="IPR044567">
    <property type="entry name" value="CLSY/DRD1"/>
</dbReference>
<dbReference type="PROSITE" id="PS51192">
    <property type="entry name" value="HELICASE_ATP_BIND_1"/>
    <property type="match status" value="1"/>
</dbReference>
<dbReference type="GO" id="GO:0005634">
    <property type="term" value="C:nucleus"/>
    <property type="evidence" value="ECO:0007669"/>
    <property type="project" value="UniProtKB-SubCell"/>
</dbReference>
<dbReference type="Proteomes" id="UP000824469">
    <property type="component" value="Unassembled WGS sequence"/>
</dbReference>
<dbReference type="GO" id="GO:0004386">
    <property type="term" value="F:helicase activity"/>
    <property type="evidence" value="ECO:0007669"/>
    <property type="project" value="UniProtKB-KW"/>
</dbReference>
<comment type="subcellular location">
    <subcellularLocation>
        <location evidence="1">Nucleus</location>
    </subcellularLocation>
</comment>
<reference evidence="9 10" key="1">
    <citation type="journal article" date="2021" name="Nat. Plants">
        <title>The Taxus genome provides insights into paclitaxel biosynthesis.</title>
        <authorList>
            <person name="Xiong X."/>
            <person name="Gou J."/>
            <person name="Liao Q."/>
            <person name="Li Y."/>
            <person name="Zhou Q."/>
            <person name="Bi G."/>
            <person name="Li C."/>
            <person name="Du R."/>
            <person name="Wang X."/>
            <person name="Sun T."/>
            <person name="Guo L."/>
            <person name="Liang H."/>
            <person name="Lu P."/>
            <person name="Wu Y."/>
            <person name="Zhang Z."/>
            <person name="Ro D.K."/>
            <person name="Shang Y."/>
            <person name="Huang S."/>
            <person name="Yan J."/>
        </authorList>
    </citation>
    <scope>NUCLEOTIDE SEQUENCE [LARGE SCALE GENOMIC DNA]</scope>
    <source>
        <strain evidence="9">Ta-2019</strain>
    </source>
</reference>
<dbReference type="GO" id="GO:0016787">
    <property type="term" value="F:hydrolase activity"/>
    <property type="evidence" value="ECO:0007669"/>
    <property type="project" value="UniProtKB-KW"/>
</dbReference>
<dbReference type="EMBL" id="JAHRHJ020000004">
    <property type="protein sequence ID" value="KAH9319552.1"/>
    <property type="molecule type" value="Genomic_DNA"/>
</dbReference>
<dbReference type="CDD" id="cd18793">
    <property type="entry name" value="SF2_C_SNF"/>
    <property type="match status" value="1"/>
</dbReference>
<accession>A0AA38LFS4</accession>
<dbReference type="InterPro" id="IPR038718">
    <property type="entry name" value="SNF2-like_sf"/>
</dbReference>
<dbReference type="Pfam" id="PF00176">
    <property type="entry name" value="SNF2-rel_dom"/>
    <property type="match status" value="1"/>
</dbReference>
<protein>
    <submittedName>
        <fullName evidence="9">Uncharacterized protein</fullName>
    </submittedName>
</protein>
<evidence type="ECO:0000256" key="6">
    <source>
        <dbReference type="ARBA" id="ARBA00023242"/>
    </source>
</evidence>
<dbReference type="SMART" id="SM00487">
    <property type="entry name" value="DEXDc"/>
    <property type="match status" value="1"/>
</dbReference>
<dbReference type="Pfam" id="PF00271">
    <property type="entry name" value="Helicase_C"/>
    <property type="match status" value="1"/>
</dbReference>
<evidence type="ECO:0000256" key="5">
    <source>
        <dbReference type="ARBA" id="ARBA00022840"/>
    </source>
</evidence>
<keyword evidence="2" id="KW-0547">Nucleotide-binding</keyword>
<dbReference type="PROSITE" id="PS51194">
    <property type="entry name" value="HELICASE_CTER"/>
    <property type="match status" value="1"/>
</dbReference>
<keyword evidence="4" id="KW-0347">Helicase</keyword>
<dbReference type="InterPro" id="IPR014001">
    <property type="entry name" value="Helicase_ATP-bd"/>
</dbReference>
<dbReference type="PANTHER" id="PTHR45821">
    <property type="entry name" value="SNF2 DOMAIN-CONTAINING PROTEIN CLASSY 2-RELATED"/>
    <property type="match status" value="1"/>
</dbReference>
<dbReference type="SUPFAM" id="SSF52540">
    <property type="entry name" value="P-loop containing nucleoside triphosphate hydrolases"/>
    <property type="match status" value="2"/>
</dbReference>
<dbReference type="Gene3D" id="3.40.50.300">
    <property type="entry name" value="P-loop containing nucleotide triphosphate hydrolases"/>
    <property type="match status" value="1"/>
</dbReference>
<evidence type="ECO:0000256" key="2">
    <source>
        <dbReference type="ARBA" id="ARBA00022741"/>
    </source>
</evidence>
<sequence>MESPNTGAFEKVMEDVNKKLNDCHSSQLSQQQVEIGTKADGKDGFSVLVDSAEGLHNISKDIRHCVLPNIETFPKEKTKEPEKVAVEKPMEVDVADYSEKEFPWERENQNESDEEENDEISLMWKQMSLSFKCSQSVANRDIDSTSDKDDTEDCLHNFILEDDLGKVCILCGFIGQSIETIFDIQWPKARKGTKYSRHVINRDLETVLGIDNQAFDSKRSEQKSPVLKLVVHPRLRNHMKLHQTDGFDFLQKNLITEEPGGCILAHAPGTGKTFLVISFIQSFLTKYPDERPLIVAPKSILCSWMTEFKKWQVEEIPVHNIYEVTNKAETLRYKQLQTLREWKEKKSILLVSYSQFSSIVCENAENEMTASCQKILLEGPGLLILDEGHFPRNKDTNILNALTKIHTRRRILLSGTLYQNNIKELFNLLRLIRPDILELNSFQAIFRRLITSISGSEMHQKLLYKRHSQDPLERIFCDVLDYALQSSSEVVKMSALHDLQELTALFVHYYKGDILEDLPGLVDFTVKLDLNEKQRRALGKLQFVGNRMSRDIMSAAISIHPSLYGENISGWLESDGKNSGSTFASMRADPNDGVKTKFVLDMLSLCESTKEKLIVFSQYLPPLSLLENMIMVEKKWTKSREILRLDGSTAAEVRGTIIEQYNNSPDSKVLFASIKACGEGICLTAASRVIILDIPWNPSISRQAISRAYRIGQKKKVYAYRLVAVNTQEEEIQEISLKKELMSKMLFEGNNKSEDSASLLSKINEDDCEDFFFQSGSPLRQNLHALYKQIFV</sequence>
<keyword evidence="6" id="KW-0539">Nucleus</keyword>
<dbReference type="InterPro" id="IPR000330">
    <property type="entry name" value="SNF2_N"/>
</dbReference>
<keyword evidence="3" id="KW-0378">Hydrolase</keyword>
<evidence type="ECO:0000256" key="4">
    <source>
        <dbReference type="ARBA" id="ARBA00022806"/>
    </source>
</evidence>
<comment type="caution">
    <text evidence="9">The sequence shown here is derived from an EMBL/GenBank/DDBJ whole genome shotgun (WGS) entry which is preliminary data.</text>
</comment>
<evidence type="ECO:0000259" key="7">
    <source>
        <dbReference type="PROSITE" id="PS51192"/>
    </source>
</evidence>